<keyword evidence="2" id="KW-0732">Signal</keyword>
<evidence type="ECO:0000256" key="1">
    <source>
        <dbReference type="SAM" id="MobiDB-lite"/>
    </source>
</evidence>
<evidence type="ECO:0000313" key="3">
    <source>
        <dbReference type="EMBL" id="KAL2850599.1"/>
    </source>
</evidence>
<feature type="signal peptide" evidence="2">
    <location>
        <begin position="1"/>
        <end position="18"/>
    </location>
</feature>
<evidence type="ECO:0000313" key="4">
    <source>
        <dbReference type="Proteomes" id="UP001610446"/>
    </source>
</evidence>
<accession>A0ABR4KEA1</accession>
<feature type="region of interest" description="Disordered" evidence="1">
    <location>
        <begin position="142"/>
        <end position="164"/>
    </location>
</feature>
<proteinExistence type="predicted"/>
<organism evidence="3 4">
    <name type="scientific">Aspergillus pseudoustus</name>
    <dbReference type="NCBI Taxonomy" id="1810923"/>
    <lineage>
        <taxon>Eukaryota</taxon>
        <taxon>Fungi</taxon>
        <taxon>Dikarya</taxon>
        <taxon>Ascomycota</taxon>
        <taxon>Pezizomycotina</taxon>
        <taxon>Eurotiomycetes</taxon>
        <taxon>Eurotiomycetidae</taxon>
        <taxon>Eurotiales</taxon>
        <taxon>Aspergillaceae</taxon>
        <taxon>Aspergillus</taxon>
        <taxon>Aspergillus subgen. Nidulantes</taxon>
    </lineage>
</organism>
<dbReference type="EMBL" id="JBFXLU010000036">
    <property type="protein sequence ID" value="KAL2850599.1"/>
    <property type="molecule type" value="Genomic_DNA"/>
</dbReference>
<sequence length="205" mass="23081">MKFTMVISLLTLILPAVAVLDGPIPNHIDHDTDNNNRFPYVSDHDKFYDNTHVKRTDENGHIGPISHPIVDDDDDNRIEGYNITEFKWEIEVHPETGKTIVAQGTIEQIRDEALKHNPDWDAHYMEPAEQKIKRALEPGSFAEIGVKPGGTGSESELEAESSSPPHLAKRKFNLLRRLCGGPWKPTYWDTALRSAAKVTLMKGFS</sequence>
<name>A0ABR4KEA1_9EURO</name>
<comment type="caution">
    <text evidence="3">The sequence shown here is derived from an EMBL/GenBank/DDBJ whole genome shotgun (WGS) entry which is preliminary data.</text>
</comment>
<reference evidence="3 4" key="1">
    <citation type="submission" date="2024-07" db="EMBL/GenBank/DDBJ databases">
        <title>Section-level genome sequencing and comparative genomics of Aspergillus sections Usti and Cavernicolus.</title>
        <authorList>
            <consortium name="Lawrence Berkeley National Laboratory"/>
            <person name="Nybo J.L."/>
            <person name="Vesth T.C."/>
            <person name="Theobald S."/>
            <person name="Frisvad J.C."/>
            <person name="Larsen T.O."/>
            <person name="Kjaerboelling I."/>
            <person name="Rothschild-Mancinelli K."/>
            <person name="Lyhne E.K."/>
            <person name="Kogle M.E."/>
            <person name="Barry K."/>
            <person name="Clum A."/>
            <person name="Na H."/>
            <person name="Ledsgaard L."/>
            <person name="Lin J."/>
            <person name="Lipzen A."/>
            <person name="Kuo A."/>
            <person name="Riley R."/>
            <person name="Mondo S."/>
            <person name="Labutti K."/>
            <person name="Haridas S."/>
            <person name="Pangalinan J."/>
            <person name="Salamov A.A."/>
            <person name="Simmons B.A."/>
            <person name="Magnuson J.K."/>
            <person name="Chen J."/>
            <person name="Drula E."/>
            <person name="Henrissat B."/>
            <person name="Wiebenga A."/>
            <person name="Lubbers R.J."/>
            <person name="Gomes A.C."/>
            <person name="Makela M.R."/>
            <person name="Stajich J."/>
            <person name="Grigoriev I.V."/>
            <person name="Mortensen U.H."/>
            <person name="De Vries R.P."/>
            <person name="Baker S.E."/>
            <person name="Andersen M.R."/>
        </authorList>
    </citation>
    <scope>NUCLEOTIDE SEQUENCE [LARGE SCALE GENOMIC DNA]</scope>
    <source>
        <strain evidence="3 4">CBS 123904</strain>
    </source>
</reference>
<keyword evidence="4" id="KW-1185">Reference proteome</keyword>
<feature type="chain" id="PRO_5045086772" evidence="2">
    <location>
        <begin position="19"/>
        <end position="205"/>
    </location>
</feature>
<dbReference type="Proteomes" id="UP001610446">
    <property type="component" value="Unassembled WGS sequence"/>
</dbReference>
<gene>
    <name evidence="3" type="ORF">BJY01DRAFT_245438</name>
</gene>
<protein>
    <submittedName>
        <fullName evidence="3">Uncharacterized protein</fullName>
    </submittedName>
</protein>
<evidence type="ECO:0000256" key="2">
    <source>
        <dbReference type="SAM" id="SignalP"/>
    </source>
</evidence>